<reference evidence="2" key="1">
    <citation type="submission" date="2023-03" db="EMBL/GenBank/DDBJ databases">
        <title>Massive genome expansion in bonnet fungi (Mycena s.s.) driven by repeated elements and novel gene families across ecological guilds.</title>
        <authorList>
            <consortium name="Lawrence Berkeley National Laboratory"/>
            <person name="Harder C.B."/>
            <person name="Miyauchi S."/>
            <person name="Viragh M."/>
            <person name="Kuo A."/>
            <person name="Thoen E."/>
            <person name="Andreopoulos B."/>
            <person name="Lu D."/>
            <person name="Skrede I."/>
            <person name="Drula E."/>
            <person name="Henrissat B."/>
            <person name="Morin E."/>
            <person name="Kohler A."/>
            <person name="Barry K."/>
            <person name="LaButti K."/>
            <person name="Morin E."/>
            <person name="Salamov A."/>
            <person name="Lipzen A."/>
            <person name="Mereny Z."/>
            <person name="Hegedus B."/>
            <person name="Baldrian P."/>
            <person name="Stursova M."/>
            <person name="Weitz H."/>
            <person name="Taylor A."/>
            <person name="Grigoriev I.V."/>
            <person name="Nagy L.G."/>
            <person name="Martin F."/>
            <person name="Kauserud H."/>
        </authorList>
    </citation>
    <scope>NUCLEOTIDE SEQUENCE</scope>
    <source>
        <strain evidence="2">9284</strain>
    </source>
</reference>
<organism evidence="2 3">
    <name type="scientific">Roridomyces roridus</name>
    <dbReference type="NCBI Taxonomy" id="1738132"/>
    <lineage>
        <taxon>Eukaryota</taxon>
        <taxon>Fungi</taxon>
        <taxon>Dikarya</taxon>
        <taxon>Basidiomycota</taxon>
        <taxon>Agaricomycotina</taxon>
        <taxon>Agaricomycetes</taxon>
        <taxon>Agaricomycetidae</taxon>
        <taxon>Agaricales</taxon>
        <taxon>Marasmiineae</taxon>
        <taxon>Mycenaceae</taxon>
        <taxon>Roridomyces</taxon>
    </lineage>
</organism>
<gene>
    <name evidence="2" type="ORF">FB45DRAFT_558655</name>
</gene>
<proteinExistence type="predicted"/>
<evidence type="ECO:0000256" key="1">
    <source>
        <dbReference type="SAM" id="Phobius"/>
    </source>
</evidence>
<name>A0AAD7FLV9_9AGAR</name>
<dbReference type="Proteomes" id="UP001221142">
    <property type="component" value="Unassembled WGS sequence"/>
</dbReference>
<protein>
    <submittedName>
        <fullName evidence="2">Uncharacterized protein</fullName>
    </submittedName>
</protein>
<dbReference type="AlphaFoldDB" id="A0AAD7FLV9"/>
<keyword evidence="1" id="KW-1133">Transmembrane helix</keyword>
<evidence type="ECO:0000313" key="3">
    <source>
        <dbReference type="Proteomes" id="UP001221142"/>
    </source>
</evidence>
<keyword evidence="1" id="KW-0472">Membrane</keyword>
<feature type="transmembrane region" description="Helical" evidence="1">
    <location>
        <begin position="81"/>
        <end position="100"/>
    </location>
</feature>
<feature type="transmembrane region" description="Helical" evidence="1">
    <location>
        <begin position="120"/>
        <end position="142"/>
    </location>
</feature>
<dbReference type="EMBL" id="JARKIF010000009">
    <property type="protein sequence ID" value="KAJ7631166.1"/>
    <property type="molecule type" value="Genomic_DNA"/>
</dbReference>
<evidence type="ECO:0000313" key="2">
    <source>
        <dbReference type="EMBL" id="KAJ7631166.1"/>
    </source>
</evidence>
<keyword evidence="1" id="KW-0812">Transmembrane</keyword>
<sequence>MFTGCSFRDRSRSLLPLGLQGFSFAMLCASLGPSIRNETGRLKTKKSEIISLISGFQPWPASIKPLGKHPDRMQLLGKGRFDAANGVLILFFITTIFIFIRSLNFGSPPRLVDVCKVCSSFIADVATTCTNIVSLFCAALSVS</sequence>
<accession>A0AAD7FLV9</accession>
<comment type="caution">
    <text evidence="2">The sequence shown here is derived from an EMBL/GenBank/DDBJ whole genome shotgun (WGS) entry which is preliminary data.</text>
</comment>
<keyword evidence="3" id="KW-1185">Reference proteome</keyword>